<protein>
    <submittedName>
        <fullName evidence="2">Uncharacterized protein</fullName>
    </submittedName>
</protein>
<gene>
    <name evidence="2" type="ORF">CAMGR0001_1707</name>
</gene>
<evidence type="ECO:0000256" key="1">
    <source>
        <dbReference type="SAM" id="MobiDB-lite"/>
    </source>
</evidence>
<comment type="caution">
    <text evidence="2">The sequence shown here is derived from an EMBL/GenBank/DDBJ whole genome shotgun (WGS) entry which is preliminary data.</text>
</comment>
<dbReference type="eggNOG" id="ENOG50319KY">
    <property type="taxonomic scope" value="Bacteria"/>
</dbReference>
<accession>C8PIP6</accession>
<proteinExistence type="predicted"/>
<evidence type="ECO:0000313" key="3">
    <source>
        <dbReference type="Proteomes" id="UP000005709"/>
    </source>
</evidence>
<dbReference type="Proteomes" id="UP000005709">
    <property type="component" value="Unassembled WGS sequence"/>
</dbReference>
<reference evidence="2 3" key="1">
    <citation type="submission" date="2009-07" db="EMBL/GenBank/DDBJ databases">
        <authorList>
            <person name="Madupu R."/>
            <person name="Sebastian Y."/>
            <person name="Durkin A.S."/>
            <person name="Torralba M."/>
            <person name="Methe B."/>
            <person name="Sutton G.G."/>
            <person name="Strausberg R.L."/>
            <person name="Nelson K.E."/>
        </authorList>
    </citation>
    <scope>NUCLEOTIDE SEQUENCE [LARGE SCALE GENOMIC DNA]</scope>
    <source>
        <strain evidence="2 3">RM3268</strain>
    </source>
</reference>
<dbReference type="OrthoDB" id="5362417at2"/>
<organism evidence="2 3">
    <name type="scientific">Campylobacter gracilis RM3268</name>
    <dbReference type="NCBI Taxonomy" id="553220"/>
    <lineage>
        <taxon>Bacteria</taxon>
        <taxon>Pseudomonadati</taxon>
        <taxon>Campylobacterota</taxon>
        <taxon>Epsilonproteobacteria</taxon>
        <taxon>Campylobacterales</taxon>
        <taxon>Campylobacteraceae</taxon>
        <taxon>Campylobacter</taxon>
    </lineage>
</organism>
<dbReference type="STRING" id="824.CGRAC_0576"/>
<keyword evidence="3" id="KW-1185">Reference proteome</keyword>
<dbReference type="AlphaFoldDB" id="C8PIP6"/>
<evidence type="ECO:0000313" key="2">
    <source>
        <dbReference type="EMBL" id="EEV17411.1"/>
    </source>
</evidence>
<feature type="region of interest" description="Disordered" evidence="1">
    <location>
        <begin position="27"/>
        <end position="56"/>
    </location>
</feature>
<dbReference type="EMBL" id="ACYG01000027">
    <property type="protein sequence ID" value="EEV17411.1"/>
    <property type="molecule type" value="Genomic_DNA"/>
</dbReference>
<name>C8PIP6_9BACT</name>
<dbReference type="RefSeq" id="WP_005872562.1">
    <property type="nucleotide sequence ID" value="NZ_ACYG01000027.1"/>
</dbReference>
<sequence length="349" mass="37731">MLGDENLEKFFSKIDAAEFGISAGSKLASKNPKLAGSTRDGSGDKPLKSQGGAEFRGEQPYFSGAQQDEILKFNAKPPFDAEQARLDTEQAHLKFNVRPSQLEPGVRQALAFDAELPQAPFDAERAQTKIQNFMRDLLQNYVLCVSGAEFAFAEIEAYFTCADRNTYKRTSRAGEIFFHNFGFDISFRSVPQSGGGILVRSLRVLSGAEFLAGSLPDSTGCLPGLAGDLHGLTESDSLGSAAPLIQNGDFIAGPRKCMGKILNLQTQNLSFSLKYAPKTARAAGFSNRIRRSEIVNEANLDANTPNGAAGAAKLANEPRRLTSKEFEAYLSAGCAAAKTYKKSLQRYEG</sequence>